<keyword evidence="2" id="KW-1185">Reference proteome</keyword>
<proteinExistence type="predicted"/>
<dbReference type="EMBL" id="JAUEPU010000057">
    <property type="protein sequence ID" value="KAK0484196.1"/>
    <property type="molecule type" value="Genomic_DNA"/>
</dbReference>
<evidence type="ECO:0000313" key="1">
    <source>
        <dbReference type="EMBL" id="KAK0484196.1"/>
    </source>
</evidence>
<comment type="caution">
    <text evidence="1">The sequence shown here is derived from an EMBL/GenBank/DDBJ whole genome shotgun (WGS) entry which is preliminary data.</text>
</comment>
<protein>
    <submittedName>
        <fullName evidence="1">Uncharacterized protein</fullName>
    </submittedName>
</protein>
<dbReference type="Proteomes" id="UP001175228">
    <property type="component" value="Unassembled WGS sequence"/>
</dbReference>
<reference evidence="1" key="1">
    <citation type="submission" date="2023-06" db="EMBL/GenBank/DDBJ databases">
        <authorList>
            <consortium name="Lawrence Berkeley National Laboratory"/>
            <person name="Ahrendt S."/>
            <person name="Sahu N."/>
            <person name="Indic B."/>
            <person name="Wong-Bajracharya J."/>
            <person name="Merenyi Z."/>
            <person name="Ke H.-M."/>
            <person name="Monk M."/>
            <person name="Kocsube S."/>
            <person name="Drula E."/>
            <person name="Lipzen A."/>
            <person name="Balint B."/>
            <person name="Henrissat B."/>
            <person name="Andreopoulos B."/>
            <person name="Martin F.M."/>
            <person name="Harder C.B."/>
            <person name="Rigling D."/>
            <person name="Ford K.L."/>
            <person name="Foster G.D."/>
            <person name="Pangilinan J."/>
            <person name="Papanicolaou A."/>
            <person name="Barry K."/>
            <person name="LaButti K."/>
            <person name="Viragh M."/>
            <person name="Koriabine M."/>
            <person name="Yan M."/>
            <person name="Riley R."/>
            <person name="Champramary S."/>
            <person name="Plett K.L."/>
            <person name="Tsai I.J."/>
            <person name="Slot J."/>
            <person name="Sipos G."/>
            <person name="Plett J."/>
            <person name="Nagy L.G."/>
            <person name="Grigoriev I.V."/>
        </authorList>
    </citation>
    <scope>NUCLEOTIDE SEQUENCE</scope>
    <source>
        <strain evidence="1">HWK02</strain>
    </source>
</reference>
<dbReference type="AlphaFoldDB" id="A0AA39TEM7"/>
<name>A0AA39TEM7_9AGAR</name>
<evidence type="ECO:0000313" key="2">
    <source>
        <dbReference type="Proteomes" id="UP001175228"/>
    </source>
</evidence>
<accession>A0AA39TEM7</accession>
<dbReference type="InterPro" id="IPR040521">
    <property type="entry name" value="KDZ"/>
</dbReference>
<sequence>MSFMSKVSGYKYYQSLARLHDNTGSLMLPDLYQVFLHVVRECIWLDRLFVSVDANFRLKRFNISSDHCDPRLNKGYSYFIDSEIVNSTCNDHDAVKLTTMCGGKGMSVSRVGAVVCSHHECQWGSSVINLRKGEQQEVVIAYDIGCQWGKNLWKRINVYGPDLTPPQKQKDIVILVPKFHLPVHIVECQEEFSFAFELFIGETDGEATKQTWAILNPVASSMREMGPGSHQDTLDDHWSDHNWRKNAGLHKCSAVYLDREG</sequence>
<dbReference type="Pfam" id="PF18758">
    <property type="entry name" value="KDZ"/>
    <property type="match status" value="1"/>
</dbReference>
<organism evidence="1 2">
    <name type="scientific">Armillaria luteobubalina</name>
    <dbReference type="NCBI Taxonomy" id="153913"/>
    <lineage>
        <taxon>Eukaryota</taxon>
        <taxon>Fungi</taxon>
        <taxon>Dikarya</taxon>
        <taxon>Basidiomycota</taxon>
        <taxon>Agaricomycotina</taxon>
        <taxon>Agaricomycetes</taxon>
        <taxon>Agaricomycetidae</taxon>
        <taxon>Agaricales</taxon>
        <taxon>Marasmiineae</taxon>
        <taxon>Physalacriaceae</taxon>
        <taxon>Armillaria</taxon>
    </lineage>
</organism>
<gene>
    <name evidence="1" type="ORF">EDD18DRAFT_1311906</name>
</gene>